<reference evidence="1 2" key="1">
    <citation type="submission" date="2016-11" db="EMBL/GenBank/DDBJ databases">
        <authorList>
            <person name="Jaros S."/>
            <person name="Januszkiewicz K."/>
            <person name="Wedrychowicz H."/>
        </authorList>
    </citation>
    <scope>NUCLEOTIDE SEQUENCE [LARGE SCALE GENOMIC DNA]</scope>
    <source>
        <strain evidence="1 2">DSM 21074</strain>
    </source>
</reference>
<keyword evidence="2" id="KW-1185">Reference proteome</keyword>
<evidence type="ECO:0000313" key="1">
    <source>
        <dbReference type="EMBL" id="SHI38320.1"/>
    </source>
</evidence>
<evidence type="ECO:0000313" key="2">
    <source>
        <dbReference type="Proteomes" id="UP000184418"/>
    </source>
</evidence>
<dbReference type="AlphaFoldDB" id="A0A1M6AP94"/>
<dbReference type="EMBL" id="FQYN01000001">
    <property type="protein sequence ID" value="SHI38320.1"/>
    <property type="molecule type" value="Genomic_DNA"/>
</dbReference>
<sequence length="97" mass="11509">MRPDLHRLHWIEHHLLGHPTPAEAADWRTQQLVDAELAADTEIQRQLYQGLYQAGRQQLRWELDQIHARLQHSARRRGWLQAATDVLRRTLRLLPGR</sequence>
<organism evidence="1 2">
    <name type="scientific">Hymenobacter daecheongensis DSM 21074</name>
    <dbReference type="NCBI Taxonomy" id="1121955"/>
    <lineage>
        <taxon>Bacteria</taxon>
        <taxon>Pseudomonadati</taxon>
        <taxon>Bacteroidota</taxon>
        <taxon>Cytophagia</taxon>
        <taxon>Cytophagales</taxon>
        <taxon>Hymenobacteraceae</taxon>
        <taxon>Hymenobacter</taxon>
    </lineage>
</organism>
<accession>A0A1M6AP94</accession>
<name>A0A1M6AP94_9BACT</name>
<protein>
    <submittedName>
        <fullName evidence="1">Uncharacterized protein</fullName>
    </submittedName>
</protein>
<dbReference type="Proteomes" id="UP000184418">
    <property type="component" value="Unassembled WGS sequence"/>
</dbReference>
<gene>
    <name evidence="1" type="ORF">SAMN02745146_0716</name>
</gene>
<dbReference type="STRING" id="1121955.SAMN02745146_0716"/>
<proteinExistence type="predicted"/>